<dbReference type="SUPFAM" id="SSF55781">
    <property type="entry name" value="GAF domain-like"/>
    <property type="match status" value="1"/>
</dbReference>
<comment type="catalytic activity">
    <reaction evidence="1">
        <text>ATP + protein L-histidine = ADP + protein N-phospho-L-histidine.</text>
        <dbReference type="EC" id="2.7.13.3"/>
    </reaction>
</comment>
<dbReference type="EC" id="2.7.13.3" evidence="2"/>
<protein>
    <recommendedName>
        <fullName evidence="2">histidine kinase</fullName>
        <ecNumber evidence="2">2.7.13.3</ecNumber>
    </recommendedName>
</protein>
<name>A0A6M1SS54_9BACT</name>
<accession>A0A6M1SS54</accession>
<dbReference type="InterPro" id="IPR003661">
    <property type="entry name" value="HisK_dim/P_dom"/>
</dbReference>
<dbReference type="CDD" id="cd00082">
    <property type="entry name" value="HisKA"/>
    <property type="match status" value="1"/>
</dbReference>
<keyword evidence="8" id="KW-1185">Reference proteome</keyword>
<dbReference type="AlphaFoldDB" id="A0A6M1SS54"/>
<evidence type="ECO:0000259" key="6">
    <source>
        <dbReference type="PROSITE" id="PS50109"/>
    </source>
</evidence>
<keyword evidence="5 7" id="KW-0418">Kinase</keyword>
<dbReference type="RefSeq" id="WP_165139162.1">
    <property type="nucleotide sequence ID" value="NZ_JAALLT010000001.1"/>
</dbReference>
<dbReference type="GO" id="GO:0005886">
    <property type="term" value="C:plasma membrane"/>
    <property type="evidence" value="ECO:0007669"/>
    <property type="project" value="TreeGrafter"/>
</dbReference>
<evidence type="ECO:0000313" key="7">
    <source>
        <dbReference type="EMBL" id="NGP75660.1"/>
    </source>
</evidence>
<comment type="caution">
    <text evidence="7">The sequence shown here is derived from an EMBL/GenBank/DDBJ whole genome shotgun (WGS) entry which is preliminary data.</text>
</comment>
<feature type="domain" description="Histidine kinase" evidence="6">
    <location>
        <begin position="171"/>
        <end position="394"/>
    </location>
</feature>
<dbReference type="Gene3D" id="3.30.565.10">
    <property type="entry name" value="Histidine kinase-like ATPase, C-terminal domain"/>
    <property type="match status" value="1"/>
</dbReference>
<dbReference type="GO" id="GO:0009927">
    <property type="term" value="F:histidine phosphotransfer kinase activity"/>
    <property type="evidence" value="ECO:0007669"/>
    <property type="project" value="TreeGrafter"/>
</dbReference>
<dbReference type="SUPFAM" id="SSF47384">
    <property type="entry name" value="Homodimeric domain of signal transducing histidine kinase"/>
    <property type="match status" value="1"/>
</dbReference>
<dbReference type="InterPro" id="IPR004358">
    <property type="entry name" value="Sig_transdc_His_kin-like_C"/>
</dbReference>
<keyword evidence="4" id="KW-0808">Transferase</keyword>
<evidence type="ECO:0000256" key="3">
    <source>
        <dbReference type="ARBA" id="ARBA00022553"/>
    </source>
</evidence>
<dbReference type="InterPro" id="IPR036890">
    <property type="entry name" value="HATPase_C_sf"/>
</dbReference>
<reference evidence="7 8" key="1">
    <citation type="submission" date="2020-02" db="EMBL/GenBank/DDBJ databases">
        <title>Balneolaceae bacterium YR4-1, complete genome.</title>
        <authorList>
            <person name="Li Y."/>
            <person name="Wu S."/>
        </authorList>
    </citation>
    <scope>NUCLEOTIDE SEQUENCE [LARGE SCALE GENOMIC DNA]</scope>
    <source>
        <strain evidence="7 8">YR4-1</strain>
    </source>
</reference>
<evidence type="ECO:0000256" key="2">
    <source>
        <dbReference type="ARBA" id="ARBA00012438"/>
    </source>
</evidence>
<gene>
    <name evidence="7" type="ORF">G3570_03390</name>
</gene>
<dbReference type="Gene3D" id="1.10.287.130">
    <property type="match status" value="1"/>
</dbReference>
<dbReference type="SMART" id="SM00388">
    <property type="entry name" value="HisKA"/>
    <property type="match status" value="1"/>
</dbReference>
<dbReference type="SMART" id="SM00387">
    <property type="entry name" value="HATPase_c"/>
    <property type="match status" value="1"/>
</dbReference>
<organism evidence="7 8">
    <name type="scientific">Halalkalibaculum roseum</name>
    <dbReference type="NCBI Taxonomy" id="2709311"/>
    <lineage>
        <taxon>Bacteria</taxon>
        <taxon>Pseudomonadati</taxon>
        <taxon>Balneolota</taxon>
        <taxon>Balneolia</taxon>
        <taxon>Balneolales</taxon>
        <taxon>Balneolaceae</taxon>
        <taxon>Halalkalibaculum</taxon>
    </lineage>
</organism>
<dbReference type="EMBL" id="JAALLT010000001">
    <property type="protein sequence ID" value="NGP75660.1"/>
    <property type="molecule type" value="Genomic_DNA"/>
</dbReference>
<sequence length="418" mass="46409">MDEELQIQDPASLAAEVNRQYLNLQPYIELAQHIMDAPVCEIHIRDAHYQDVVAPNVDEAVYKDLISYNAIRKNGKISEIGDLTNNKLYKDHSYVKTPPGFQYYCSAKLTTINGRDIGVIYVLDTKTKHVSNKQKEQFRYLAQLVMNAIEYENKYRGLASNLEALNDCFHKLNHDLRSPISGILGISDLLTEEKDNTEFPTQELTMIKESAETILDIIDEVLVDTKTGSNGHKKQEESSVEVIIEQLKHLYHPPAKAKGLSLKFVNHIDADLNVSHAFTLELLQIIGNLLSNAIKFTPENGAIETTITRETDKNKDILDITVTDNGKGMSADQIAAFNNGIEVTRSAGTNGEQSFGRGLTDINQMVTRTGGSISVKAGKNNNGTQFSISLPLPVDNLGKLLSSISLKEKTNPIRNGIK</sequence>
<dbReference type="GO" id="GO:0000155">
    <property type="term" value="F:phosphorelay sensor kinase activity"/>
    <property type="evidence" value="ECO:0007669"/>
    <property type="project" value="InterPro"/>
</dbReference>
<dbReference type="InterPro" id="IPR003594">
    <property type="entry name" value="HATPase_dom"/>
</dbReference>
<dbReference type="SUPFAM" id="SSF55874">
    <property type="entry name" value="ATPase domain of HSP90 chaperone/DNA topoisomerase II/histidine kinase"/>
    <property type="match status" value="1"/>
</dbReference>
<evidence type="ECO:0000256" key="4">
    <source>
        <dbReference type="ARBA" id="ARBA00022679"/>
    </source>
</evidence>
<proteinExistence type="predicted"/>
<evidence type="ECO:0000256" key="5">
    <source>
        <dbReference type="ARBA" id="ARBA00022777"/>
    </source>
</evidence>
<dbReference type="InterPro" id="IPR036097">
    <property type="entry name" value="HisK_dim/P_sf"/>
</dbReference>
<dbReference type="Pfam" id="PF02518">
    <property type="entry name" value="HATPase_c"/>
    <property type="match status" value="1"/>
</dbReference>
<evidence type="ECO:0000313" key="8">
    <source>
        <dbReference type="Proteomes" id="UP000473278"/>
    </source>
</evidence>
<dbReference type="PROSITE" id="PS50109">
    <property type="entry name" value="HIS_KIN"/>
    <property type="match status" value="1"/>
</dbReference>
<dbReference type="PANTHER" id="PTHR43047">
    <property type="entry name" value="TWO-COMPONENT HISTIDINE PROTEIN KINASE"/>
    <property type="match status" value="1"/>
</dbReference>
<dbReference type="PRINTS" id="PR00344">
    <property type="entry name" value="BCTRLSENSOR"/>
</dbReference>
<dbReference type="InterPro" id="IPR005467">
    <property type="entry name" value="His_kinase_dom"/>
</dbReference>
<dbReference type="PANTHER" id="PTHR43047:SF72">
    <property type="entry name" value="OSMOSENSING HISTIDINE PROTEIN KINASE SLN1"/>
    <property type="match status" value="1"/>
</dbReference>
<dbReference type="Proteomes" id="UP000473278">
    <property type="component" value="Unassembled WGS sequence"/>
</dbReference>
<dbReference type="Pfam" id="PF00512">
    <property type="entry name" value="HisKA"/>
    <property type="match status" value="1"/>
</dbReference>
<evidence type="ECO:0000256" key="1">
    <source>
        <dbReference type="ARBA" id="ARBA00000085"/>
    </source>
</evidence>
<keyword evidence="3" id="KW-0597">Phosphoprotein</keyword>